<keyword evidence="1" id="KW-0812">Transmembrane</keyword>
<dbReference type="AlphaFoldDB" id="A0AA86NIG5"/>
<evidence type="ECO:0000313" key="3">
    <source>
        <dbReference type="EMBL" id="CAI9977524.1"/>
    </source>
</evidence>
<evidence type="ECO:0000313" key="6">
    <source>
        <dbReference type="Proteomes" id="UP001642409"/>
    </source>
</evidence>
<reference evidence="4 6" key="2">
    <citation type="submission" date="2024-07" db="EMBL/GenBank/DDBJ databases">
        <authorList>
            <person name="Akdeniz Z."/>
        </authorList>
    </citation>
    <scope>NUCLEOTIDE SEQUENCE [LARGE SCALE GENOMIC DNA]</scope>
</reference>
<protein>
    <submittedName>
        <fullName evidence="4">Hypothetical_protein</fullName>
    </submittedName>
</protein>
<evidence type="ECO:0000313" key="5">
    <source>
        <dbReference type="EMBL" id="CAL6081975.1"/>
    </source>
</evidence>
<organism evidence="2">
    <name type="scientific">Hexamita inflata</name>
    <dbReference type="NCBI Taxonomy" id="28002"/>
    <lineage>
        <taxon>Eukaryota</taxon>
        <taxon>Metamonada</taxon>
        <taxon>Diplomonadida</taxon>
        <taxon>Hexamitidae</taxon>
        <taxon>Hexamitinae</taxon>
        <taxon>Hexamita</taxon>
    </lineage>
</organism>
<dbReference type="Proteomes" id="UP001642409">
    <property type="component" value="Unassembled WGS sequence"/>
</dbReference>
<dbReference type="EMBL" id="CATOUU010001178">
    <property type="protein sequence ID" value="CAI9977524.1"/>
    <property type="molecule type" value="Genomic_DNA"/>
</dbReference>
<feature type="transmembrane region" description="Helical" evidence="1">
    <location>
        <begin position="12"/>
        <end position="32"/>
    </location>
</feature>
<dbReference type="EMBL" id="CAXDID020000358">
    <property type="protein sequence ID" value="CAL6081975.1"/>
    <property type="molecule type" value="Genomic_DNA"/>
</dbReference>
<sequence>MSPLRVYKNPVLSCCCSYFSICCLSVGIPLVIDYIQYQDPSFGPFGILIGGAISVFFGVVMGIYSITSCCLVQSCTYIMFPCCLSESQRKALEEQVVVRTPMFNVVDNAFNKLEDNIHV</sequence>
<keyword evidence="1" id="KW-1133">Transmembrane helix</keyword>
<gene>
    <name evidence="4" type="ORF">HINF_LOCUS56855</name>
    <name evidence="5" type="ORF">HINF_LOCUS60767</name>
    <name evidence="3" type="ORF">HINF_LOCUS65169</name>
    <name evidence="2" type="ORF">HINF_LOCUS7511</name>
</gene>
<name>A0AA86NIG5_9EUKA</name>
<evidence type="ECO:0000313" key="2">
    <source>
        <dbReference type="EMBL" id="CAI9919866.1"/>
    </source>
</evidence>
<comment type="caution">
    <text evidence="2">The sequence shown here is derived from an EMBL/GenBank/DDBJ whole genome shotgun (WGS) entry which is preliminary data.</text>
</comment>
<keyword evidence="6" id="KW-1185">Reference proteome</keyword>
<reference evidence="2" key="1">
    <citation type="submission" date="2023-06" db="EMBL/GenBank/DDBJ databases">
        <authorList>
            <person name="Kurt Z."/>
        </authorList>
    </citation>
    <scope>NUCLEOTIDE SEQUENCE</scope>
</reference>
<accession>A0AA86NIG5</accession>
<feature type="transmembrane region" description="Helical" evidence="1">
    <location>
        <begin position="44"/>
        <end position="64"/>
    </location>
</feature>
<dbReference type="EMBL" id="CATOUU010000187">
    <property type="protein sequence ID" value="CAI9919866.1"/>
    <property type="molecule type" value="Genomic_DNA"/>
</dbReference>
<evidence type="ECO:0000256" key="1">
    <source>
        <dbReference type="SAM" id="Phobius"/>
    </source>
</evidence>
<dbReference type="EMBL" id="CAXDID020000309">
    <property type="protein sequence ID" value="CAL6074712.1"/>
    <property type="molecule type" value="Genomic_DNA"/>
</dbReference>
<evidence type="ECO:0000313" key="4">
    <source>
        <dbReference type="EMBL" id="CAL6074712.1"/>
    </source>
</evidence>
<proteinExistence type="predicted"/>
<keyword evidence="1" id="KW-0472">Membrane</keyword>